<proteinExistence type="predicted"/>
<dbReference type="Proteomes" id="UP000321944">
    <property type="component" value="Chromosome"/>
</dbReference>
<evidence type="ECO:0000313" key="3">
    <source>
        <dbReference type="EMBL" id="BBM55859.1"/>
    </source>
</evidence>
<dbReference type="RefSeq" id="WP_147004475.1">
    <property type="nucleotide sequence ID" value="NZ_AP019841.1"/>
</dbReference>
<gene>
    <name evidence="3" type="ORF">JMUB3936_2170</name>
</gene>
<dbReference type="InterPro" id="IPR005546">
    <property type="entry name" value="Autotransporte_beta"/>
</dbReference>
<feature type="domain" description="Autotransporter" evidence="2">
    <location>
        <begin position="1832"/>
        <end position="2127"/>
    </location>
</feature>
<feature type="compositionally biased region" description="Low complexity" evidence="1">
    <location>
        <begin position="1632"/>
        <end position="1646"/>
    </location>
</feature>
<dbReference type="Pfam" id="PF03797">
    <property type="entry name" value="Autotransporter"/>
    <property type="match status" value="1"/>
</dbReference>
<feature type="region of interest" description="Disordered" evidence="1">
    <location>
        <begin position="1624"/>
        <end position="1646"/>
    </location>
</feature>
<name>A0A510KWB7_9FUSO</name>
<dbReference type="EMBL" id="AP019841">
    <property type="protein sequence ID" value="BBM55859.1"/>
    <property type="molecule type" value="Genomic_DNA"/>
</dbReference>
<protein>
    <submittedName>
        <fullName evidence="3">Outer membrane autotransporter barrel domain protein</fullName>
    </submittedName>
</protein>
<accession>A0A510KWB7</accession>
<reference evidence="3 4" key="1">
    <citation type="submission" date="2019-07" db="EMBL/GenBank/DDBJ databases">
        <title>Complete Genome Sequence of Leptotrichia wadei Strain JMUB3936.</title>
        <authorList>
            <person name="Watanabe S."/>
            <person name="Cui L."/>
        </authorList>
    </citation>
    <scope>NUCLEOTIDE SEQUENCE [LARGE SCALE GENOMIC DNA]</scope>
    <source>
        <strain evidence="3 4">JMUB3936</strain>
    </source>
</reference>
<evidence type="ECO:0000259" key="2">
    <source>
        <dbReference type="PROSITE" id="PS51208"/>
    </source>
</evidence>
<organism evidence="3 4">
    <name type="scientific">Leptotrichia wadei</name>
    <dbReference type="NCBI Taxonomy" id="157687"/>
    <lineage>
        <taxon>Bacteria</taxon>
        <taxon>Fusobacteriati</taxon>
        <taxon>Fusobacteriota</taxon>
        <taxon>Fusobacteriia</taxon>
        <taxon>Fusobacteriales</taxon>
        <taxon>Leptotrichiaceae</taxon>
        <taxon>Leptotrichia</taxon>
    </lineage>
</organism>
<dbReference type="NCBIfam" id="NF033175">
    <property type="entry name" value="fuso_auto_Nterm"/>
    <property type="match status" value="1"/>
</dbReference>
<dbReference type="InterPro" id="IPR036709">
    <property type="entry name" value="Autotransporte_beta_dom_sf"/>
</dbReference>
<dbReference type="OrthoDB" id="78031at2"/>
<dbReference type="SMART" id="SM00869">
    <property type="entry name" value="Autotransporter"/>
    <property type="match status" value="1"/>
</dbReference>
<dbReference type="InterPro" id="IPR053787">
    <property type="entry name" value="Autotransptr-assoc_N"/>
</dbReference>
<dbReference type="PROSITE" id="PS51208">
    <property type="entry name" value="AUTOTRANSPORTER"/>
    <property type="match status" value="1"/>
</dbReference>
<dbReference type="SUPFAM" id="SSF103515">
    <property type="entry name" value="Autotransporter"/>
    <property type="match status" value="1"/>
</dbReference>
<evidence type="ECO:0000313" key="4">
    <source>
        <dbReference type="Proteomes" id="UP000321944"/>
    </source>
</evidence>
<evidence type="ECO:0000256" key="1">
    <source>
        <dbReference type="SAM" id="MobiDB-lite"/>
    </source>
</evidence>
<dbReference type="Gene3D" id="2.40.128.130">
    <property type="entry name" value="Autotransporter beta-domain"/>
    <property type="match status" value="1"/>
</dbReference>
<sequence>MTNNLKEFKQELKSFAKKVKDFKYTDSALITFLLTGAIGKSASANHFSDGNEIEIQSKAINTSIEQQKKDFKRARKENDKLIKKTNLELIQLMEQGDHAVKSPWGNWQFGINEFYNNWQGRYKGHGDKVKDVKYARDTSYKKTGIIKTVIESDSDNDYNNSNGTSGENNITGQDKTLVNRKNFLYTRASNNPNDYVNGIIRLDMHSGANLESEKNKLGNKLGTASSEYAAFDDVAKIAGKTTNSTEGYTFINSGTYVIEGGNAAFSNSYEHIGGKNDATVASVVNTSEGNIIIHPYSGNGGIYDSNSAAFIVSPSVIGNGNPQILYNAGTVEMYNKKSAIFFLNPNGDYTRNHSNHNYGGFFEQPYSNLIPNPSGTFYDDDTLNPREITIVNRNKINTYGEENVGVYVKTGKYISSANLDFKTKSSNGEWAPLTMYGDSSIGLYVPVDKDSKEITELIPNRDSGPVVGNFAVNLGDSSGNSREIYESKNSTNIDAQTTAGIPSRFTVNNDRYIDKSYGIFASSSVDLETSTANKNIENGHQINLFKNVKDSIGVLTGDGADIKLGAGKISLKGGLDNIGIVAGGSDTSVSGVQSTDGKVKGDVVNIEGDSRNDRGNIAIYAGNNANNEVAVNAVVSKDATNSVALIADKGAKITVNDSISSPSIIGTNATKITNAGVQISGLEFHYDPSRVDAKNVSTDNAGAAYADNGAVITMNRTSLPSASNISITGGIDSQTNKNTGFGLFADNGGKINARKNWIKVTDGATNIASINGAKIDLEGGKIEYKGKGYALYTDSTSSSSDAINMKDATLVLDGKAVGYVYDQARPNVIAFNSNTNIDVLSDDVIISNLKNSAGPLVIDVENKSGNNSLKSRLLGGNVNVTSSNGKTDYKYALIDDATVQIKSAIDKANLISGSDSEVFTKRFLYQNSRLHVEAFGSVKAELNTAQMNAIDDRFLAPVGLAITGSSRSINNRTTEIGNKGKVFVDRTDAGQGGVGFLADYGWINNYNAGKLEVEYSSVPGVTVTPNDKAVGMYGTNNSNMVSSGPIRVGGKNSIGILGLSYKIDPATGLAIDPSNEPYFRSAAHPENFGKIDIMNLPWGVITMYGDGAIGIFTKNNSIDPTVRSVPSTSKAWLVGVNEGTITIYGNNHAIGMGSNFGAVTNYEGEDPVTHVYQSGKIDILGTQSFGMYGTNNTDLKNFGIINVAATSPGNESIGMYGDDPKTKVYVLETENGTRIRNNSIINVGQYSYGIFVRNIEMNGGTINVDDNGVGIYSQGPDVNLIAGKINVANNNAVGIYIDDATVEPKPTIVKGNVDMKVGQNSVGYLITAANTKTDIKTKASSDVHIGENSVYIYSRAPQNLGGKIETESKIVTDGNNSYGIYSSQDFINRGDIDLKSGTGNVGIYSSQGIGQNYGTIDVGPSDVTAGKYGIGMATGSTAASMGTIENHGTGIINVTKNSSVGMYASGSGSKAINRGIINLEGNDTVGMYIDDHATGENYGTIQTTPAASGTGIKGVVTKNGGIIKNYGTIRIAGGVGVYNEAASEYQVQGTNTSTTASSVGTGVNRTVAEKSITKVPAHPSPVSIPIPAVQNGASRVDTDIALPQAPKMPISDFTGVTTLNMPVEQTGHNFDNNSNNNNSSSNNTNNTISIREMSTIGMYVDTSGINHTNPIQGLNNLPGLTDVNLIMGTEATNTLNAKAVQIGDDILQPYNDALGSAGAKVNVDSASLTWKAHLVESGNTAAPIKTVYMEKIPYTDFANKNDMDTGHFLDGLEQRYGIEDINSREKQLFNKLNDLRKDEKKIFAQAVNEMKGYEYSNTQERINSTGNKLDKEIGYLRNEWKNPVKQNDKIKIFGTKDEYKTDTAGVVDYDSNAYGVAYVYEGEALKMGDSSGWYAGAVTNQFKFKDLGKSTEQDTMIKAGIFKTISPKSDQNGSLRWTISGDVFGGINSMHRKFWVVDDTFESKANYYTYGAAVKNELGYDIRLSEKTHLRPYGALKMEYGRFTDIKEDNGQMNLEVKGNDYFSVKPEIGAEFKYIQPLTAGTQLSVGLSAAYESELGKLNRLNQARVRYTTADWYNLRNEKEDRKGNGKFDLNIGVGNTGFGVTANLGYDTKGKNIRGGLGFKLSF</sequence>